<keyword evidence="3" id="KW-1185">Reference proteome</keyword>
<evidence type="ECO:0000313" key="2">
    <source>
        <dbReference type="EMBL" id="KAJ1172785.1"/>
    </source>
</evidence>
<feature type="region of interest" description="Disordered" evidence="1">
    <location>
        <begin position="79"/>
        <end position="123"/>
    </location>
</feature>
<accession>A0AAV7T9B8</accession>
<name>A0AAV7T9B8_PLEWA</name>
<gene>
    <name evidence="2" type="ORF">NDU88_004627</name>
</gene>
<dbReference type="Proteomes" id="UP001066276">
    <property type="component" value="Chromosome 4_1"/>
</dbReference>
<evidence type="ECO:0000313" key="3">
    <source>
        <dbReference type="Proteomes" id="UP001066276"/>
    </source>
</evidence>
<protein>
    <submittedName>
        <fullName evidence="2">Uncharacterized protein</fullName>
    </submittedName>
</protein>
<organism evidence="2 3">
    <name type="scientific">Pleurodeles waltl</name>
    <name type="common">Iberian ribbed newt</name>
    <dbReference type="NCBI Taxonomy" id="8319"/>
    <lineage>
        <taxon>Eukaryota</taxon>
        <taxon>Metazoa</taxon>
        <taxon>Chordata</taxon>
        <taxon>Craniata</taxon>
        <taxon>Vertebrata</taxon>
        <taxon>Euteleostomi</taxon>
        <taxon>Amphibia</taxon>
        <taxon>Batrachia</taxon>
        <taxon>Caudata</taxon>
        <taxon>Salamandroidea</taxon>
        <taxon>Salamandridae</taxon>
        <taxon>Pleurodelinae</taxon>
        <taxon>Pleurodeles</taxon>
    </lineage>
</organism>
<sequence length="141" mass="14992">MYTRGVGEMVRSMKSVVGLPRCPAHQKLGDRRGLCNSKCALGRGQGPAVFSGTQRVPWPAAGRDTAPVQGWVLQGTTWRQRQAMADSAERNRKHQRRTSGGHGNSHLHAPAGNSSAEQETGGNGSAVWVAVDAHSLPTVVS</sequence>
<dbReference type="AlphaFoldDB" id="A0AAV7T9B8"/>
<dbReference type="EMBL" id="JANPWB010000007">
    <property type="protein sequence ID" value="KAJ1172785.1"/>
    <property type="molecule type" value="Genomic_DNA"/>
</dbReference>
<reference evidence="2" key="1">
    <citation type="journal article" date="2022" name="bioRxiv">
        <title>Sequencing and chromosome-scale assembly of the giantPleurodeles waltlgenome.</title>
        <authorList>
            <person name="Brown T."/>
            <person name="Elewa A."/>
            <person name="Iarovenko S."/>
            <person name="Subramanian E."/>
            <person name="Araus A.J."/>
            <person name="Petzold A."/>
            <person name="Susuki M."/>
            <person name="Suzuki K.-i.T."/>
            <person name="Hayashi T."/>
            <person name="Toyoda A."/>
            <person name="Oliveira C."/>
            <person name="Osipova E."/>
            <person name="Leigh N.D."/>
            <person name="Simon A."/>
            <person name="Yun M.H."/>
        </authorList>
    </citation>
    <scope>NUCLEOTIDE SEQUENCE</scope>
    <source>
        <strain evidence="2">20211129_DDA</strain>
        <tissue evidence="2">Liver</tissue>
    </source>
</reference>
<comment type="caution">
    <text evidence="2">The sequence shown here is derived from an EMBL/GenBank/DDBJ whole genome shotgun (WGS) entry which is preliminary data.</text>
</comment>
<evidence type="ECO:0000256" key="1">
    <source>
        <dbReference type="SAM" id="MobiDB-lite"/>
    </source>
</evidence>
<proteinExistence type="predicted"/>